<reference evidence="14" key="2">
    <citation type="submission" date="2020-09" db="EMBL/GenBank/DDBJ databases">
        <authorList>
            <person name="Sun Q."/>
            <person name="Kim S."/>
        </authorList>
    </citation>
    <scope>NUCLEOTIDE SEQUENCE</scope>
    <source>
        <strain evidence="14">KCTC 42651</strain>
    </source>
</reference>
<dbReference type="InterPro" id="IPR029056">
    <property type="entry name" value="Ribokinase-like"/>
</dbReference>
<feature type="domain" description="Carbohydrate kinase PfkB" evidence="12">
    <location>
        <begin position="19"/>
        <end position="319"/>
    </location>
</feature>
<comment type="caution">
    <text evidence="14">The sequence shown here is derived from an EMBL/GenBank/DDBJ whole genome shotgun (WGS) entry which is preliminary data.</text>
</comment>
<evidence type="ECO:0000256" key="9">
    <source>
        <dbReference type="ARBA" id="ARBA00023277"/>
    </source>
</evidence>
<evidence type="ECO:0000256" key="3">
    <source>
        <dbReference type="ARBA" id="ARBA00022679"/>
    </source>
</evidence>
<evidence type="ECO:0000313" key="14">
    <source>
        <dbReference type="EMBL" id="GHD40288.1"/>
    </source>
</evidence>
<dbReference type="InterPro" id="IPR014729">
    <property type="entry name" value="Rossmann-like_a/b/a_fold"/>
</dbReference>
<keyword evidence="7 11" id="KW-0067">ATP-binding</keyword>
<feature type="domain" description="Cytidyltransferase-like" evidence="13">
    <location>
        <begin position="360"/>
        <end position="468"/>
    </location>
</feature>
<dbReference type="Pfam" id="PF00294">
    <property type="entry name" value="PfkB"/>
    <property type="match status" value="1"/>
</dbReference>
<feature type="region of interest" description="Ribokinase" evidence="11">
    <location>
        <begin position="1"/>
        <end position="332"/>
    </location>
</feature>
<dbReference type="InterPro" id="IPR011914">
    <property type="entry name" value="RfaE_dom_II"/>
</dbReference>
<comment type="pathway">
    <text evidence="11">Nucleotide-sugar biosynthesis; ADP-L-glycero-beta-D-manno-heptose biosynthesis; ADP-L-glycero-beta-D-manno-heptose from D-glycero-beta-D-manno-heptose 7-phosphate: step 3/4.</text>
</comment>
<dbReference type="FunFam" id="3.40.1190.20:FF:000002">
    <property type="entry name" value="Bifunctional protein HldE"/>
    <property type="match status" value="1"/>
</dbReference>
<keyword evidence="8 11" id="KW-0511">Multifunctional enzyme</keyword>
<evidence type="ECO:0000256" key="8">
    <source>
        <dbReference type="ARBA" id="ARBA00023268"/>
    </source>
</evidence>
<evidence type="ECO:0000256" key="1">
    <source>
        <dbReference type="ARBA" id="ARBA00002319"/>
    </source>
</evidence>
<dbReference type="GO" id="GO:0005829">
    <property type="term" value="C:cytosol"/>
    <property type="evidence" value="ECO:0007669"/>
    <property type="project" value="TreeGrafter"/>
</dbReference>
<keyword evidence="9 11" id="KW-0119">Carbohydrate metabolism</keyword>
<dbReference type="GO" id="GO:0033786">
    <property type="term" value="F:heptose-1-phosphate adenylyltransferase activity"/>
    <property type="evidence" value="ECO:0007669"/>
    <property type="project" value="UniProtKB-UniRule"/>
</dbReference>
<dbReference type="NCBIfam" id="TIGR02199">
    <property type="entry name" value="rfaE_dom_II"/>
    <property type="match status" value="1"/>
</dbReference>
<evidence type="ECO:0000259" key="13">
    <source>
        <dbReference type="Pfam" id="PF01467"/>
    </source>
</evidence>
<dbReference type="CDD" id="cd01172">
    <property type="entry name" value="RfaE_like"/>
    <property type="match status" value="1"/>
</dbReference>
<dbReference type="PANTHER" id="PTHR46969:SF1">
    <property type="entry name" value="BIFUNCTIONAL PROTEIN HLDE"/>
    <property type="match status" value="1"/>
</dbReference>
<evidence type="ECO:0000259" key="12">
    <source>
        <dbReference type="Pfam" id="PF00294"/>
    </source>
</evidence>
<comment type="similarity">
    <text evidence="11">In the C-terminal section; belongs to the cytidylyltransferase family.</text>
</comment>
<comment type="subunit">
    <text evidence="11">Homodimer.</text>
</comment>
<dbReference type="GO" id="GO:0033785">
    <property type="term" value="F:heptose 7-phosphate kinase activity"/>
    <property type="evidence" value="ECO:0007669"/>
    <property type="project" value="UniProtKB-UniRule"/>
</dbReference>
<comment type="pathway">
    <text evidence="11">Nucleotide-sugar biosynthesis; ADP-L-glycero-beta-D-manno-heptose biosynthesis; ADP-L-glycero-beta-D-manno-heptose from D-glycero-beta-D-manno-heptose 7-phosphate: step 1/4.</text>
</comment>
<dbReference type="RefSeq" id="WP_189987177.1">
    <property type="nucleotide sequence ID" value="NZ_BMZS01000001.1"/>
</dbReference>
<dbReference type="Gene3D" id="3.40.50.620">
    <property type="entry name" value="HUPs"/>
    <property type="match status" value="1"/>
</dbReference>
<comment type="catalytic activity">
    <reaction evidence="10 11">
        <text>D-glycero-beta-D-manno-heptose 1-phosphate + ATP + H(+) = ADP-D-glycero-beta-D-manno-heptose + diphosphate</text>
        <dbReference type="Rhea" id="RHEA:27465"/>
        <dbReference type="ChEBI" id="CHEBI:15378"/>
        <dbReference type="ChEBI" id="CHEBI:30616"/>
        <dbReference type="ChEBI" id="CHEBI:33019"/>
        <dbReference type="ChEBI" id="CHEBI:59967"/>
        <dbReference type="ChEBI" id="CHEBI:61593"/>
        <dbReference type="EC" id="2.7.7.70"/>
    </reaction>
</comment>
<evidence type="ECO:0000256" key="11">
    <source>
        <dbReference type="HAMAP-Rule" id="MF_01603"/>
    </source>
</evidence>
<keyword evidence="4 11" id="KW-0548">Nucleotidyltransferase</keyword>
<evidence type="ECO:0000313" key="15">
    <source>
        <dbReference type="Proteomes" id="UP000630353"/>
    </source>
</evidence>
<dbReference type="NCBIfam" id="TIGR02198">
    <property type="entry name" value="rfaE_dom_I"/>
    <property type="match status" value="1"/>
</dbReference>
<dbReference type="EC" id="2.7.1.167" evidence="11"/>
<name>A0A918XMW4_9PROT</name>
<evidence type="ECO:0000256" key="2">
    <source>
        <dbReference type="ARBA" id="ARBA00003753"/>
    </source>
</evidence>
<evidence type="ECO:0000256" key="7">
    <source>
        <dbReference type="ARBA" id="ARBA00022840"/>
    </source>
</evidence>
<comment type="function">
    <text evidence="2 11">Catalyzes the ADP transfer from ATP to D-glycero-beta-D-manno-heptose 1-phosphate, yielding ADP-D-glycero-beta-D-manno-heptose.</text>
</comment>
<gene>
    <name evidence="11 14" type="primary">hldE</name>
    <name evidence="14" type="ORF">GCM10017083_03420</name>
</gene>
<dbReference type="InterPro" id="IPR011611">
    <property type="entry name" value="PfkB_dom"/>
</dbReference>
<dbReference type="PANTHER" id="PTHR46969">
    <property type="entry name" value="BIFUNCTIONAL PROTEIN HLDE"/>
    <property type="match status" value="1"/>
</dbReference>
<dbReference type="SUPFAM" id="SSF53613">
    <property type="entry name" value="Ribokinase-like"/>
    <property type="match status" value="1"/>
</dbReference>
<feature type="binding site" evidence="11">
    <location>
        <begin position="206"/>
        <end position="209"/>
    </location>
    <ligand>
        <name>ATP</name>
        <dbReference type="ChEBI" id="CHEBI:30616"/>
    </ligand>
</feature>
<dbReference type="EC" id="2.7.7.70" evidence="11"/>
<sequence length="492" mass="52237">MTGDSDLAELIGRLAEVRVLAVGDLMLDRFVYGAVERISPEAPVPVLRIDREQAMLGGVGNVVRNLRAQAASVCLVALLGRDEAAREIKGLLRDDFEIESHLLEEDDRPTTIKTRYIAGGQQMLRADRERVQAVGGALEEEIIARAEADLGLAQALVLSDYGKGVLTERVVRRLIAAARPRAVPVIIDPKGTDYGRYSGATLVTPNRRELTEATGMPAGTDAEVVAAASALIERTGVEAVLVTRSQDGMTLLRRGSLDTPLHLPATAREVYDVSGAGDTVVATVSAALAAGIDIESAARLANAAAGIVVGKVGTATASSTELTAVFRARELETGEAKSVTLEDALSHVEAWRKQGLSIGFTNGVFDLLHPGHIALLREAKAQCDRLIVAINSDASVRRLKGDSRPIQNDASRALVLGSLSAVDLVVIFPEDTPEPLLEALRPDVLVKGGDYSIDRVVGADIVRAYGGRVMLAEFRDGHSTTKSIERANKGTA</sequence>
<dbReference type="InterPro" id="IPR023030">
    <property type="entry name" value="Bifunc_HldE"/>
</dbReference>
<evidence type="ECO:0000256" key="6">
    <source>
        <dbReference type="ARBA" id="ARBA00022777"/>
    </source>
</evidence>
<keyword evidence="6 11" id="KW-0418">Kinase</keyword>
<dbReference type="SUPFAM" id="SSF52374">
    <property type="entry name" value="Nucleotidylyl transferase"/>
    <property type="match status" value="1"/>
</dbReference>
<dbReference type="HAMAP" id="MF_01603">
    <property type="entry name" value="HldE"/>
    <property type="match status" value="1"/>
</dbReference>
<dbReference type="AlphaFoldDB" id="A0A918XMW4"/>
<evidence type="ECO:0000256" key="5">
    <source>
        <dbReference type="ARBA" id="ARBA00022741"/>
    </source>
</evidence>
<proteinExistence type="inferred from homology"/>
<dbReference type="GO" id="GO:0005524">
    <property type="term" value="F:ATP binding"/>
    <property type="evidence" value="ECO:0007669"/>
    <property type="project" value="UniProtKB-UniRule"/>
</dbReference>
<comment type="catalytic activity">
    <reaction evidence="11">
        <text>D-glycero-beta-D-manno-heptose 7-phosphate + ATP = D-glycero-beta-D-manno-heptose 1,7-bisphosphate + ADP + H(+)</text>
        <dbReference type="Rhea" id="RHEA:27473"/>
        <dbReference type="ChEBI" id="CHEBI:15378"/>
        <dbReference type="ChEBI" id="CHEBI:30616"/>
        <dbReference type="ChEBI" id="CHEBI:60204"/>
        <dbReference type="ChEBI" id="CHEBI:60208"/>
        <dbReference type="ChEBI" id="CHEBI:456216"/>
        <dbReference type="EC" id="2.7.1.167"/>
    </reaction>
</comment>
<dbReference type="EMBL" id="BMZS01000001">
    <property type="protein sequence ID" value="GHD40288.1"/>
    <property type="molecule type" value="Genomic_DNA"/>
</dbReference>
<dbReference type="GO" id="GO:0016773">
    <property type="term" value="F:phosphotransferase activity, alcohol group as acceptor"/>
    <property type="evidence" value="ECO:0007669"/>
    <property type="project" value="InterPro"/>
</dbReference>
<keyword evidence="3 11" id="KW-0808">Transferase</keyword>
<dbReference type="Gene3D" id="3.40.1190.20">
    <property type="match status" value="1"/>
</dbReference>
<evidence type="ECO:0000256" key="10">
    <source>
        <dbReference type="ARBA" id="ARBA00047428"/>
    </source>
</evidence>
<feature type="region of interest" description="Cytidylyltransferase" evidence="11">
    <location>
        <begin position="360"/>
        <end position="492"/>
    </location>
</feature>
<keyword evidence="15" id="KW-1185">Reference proteome</keyword>
<evidence type="ECO:0000256" key="4">
    <source>
        <dbReference type="ARBA" id="ARBA00022695"/>
    </source>
</evidence>
<dbReference type="NCBIfam" id="TIGR00125">
    <property type="entry name" value="cyt_tran_rel"/>
    <property type="match status" value="1"/>
</dbReference>
<protein>
    <recommendedName>
        <fullName evidence="11">Bifunctional protein HldE</fullName>
    </recommendedName>
    <domain>
        <recommendedName>
            <fullName evidence="11">D-beta-D-heptose 7-phosphate kinase</fullName>
            <ecNumber evidence="11">2.7.1.167</ecNumber>
        </recommendedName>
        <alternativeName>
            <fullName evidence="11">D-beta-D-heptose 7-phosphotransferase</fullName>
        </alternativeName>
        <alternativeName>
            <fullName evidence="11">D-glycero-beta-D-manno-heptose-7-phosphate kinase</fullName>
        </alternativeName>
    </domain>
    <domain>
        <recommendedName>
            <fullName evidence="11">D-beta-D-heptose 1-phosphate adenylyltransferase</fullName>
            <ecNumber evidence="11">2.7.7.70</ecNumber>
        </recommendedName>
        <alternativeName>
            <fullName evidence="11">D-glycero-beta-D-manno-heptose 1-phosphate adenylyltransferase</fullName>
        </alternativeName>
    </domain>
</protein>
<dbReference type="InterPro" id="IPR004821">
    <property type="entry name" value="Cyt_trans-like"/>
</dbReference>
<dbReference type="InterPro" id="IPR011913">
    <property type="entry name" value="RfaE_dom_I"/>
</dbReference>
<keyword evidence="5 11" id="KW-0547">Nucleotide-binding</keyword>
<comment type="similarity">
    <text evidence="11">In the N-terminal section; belongs to the carbohydrate kinase PfkB family.</text>
</comment>
<reference evidence="14" key="1">
    <citation type="journal article" date="2014" name="Int. J. Syst. Evol. Microbiol.">
        <title>Complete genome sequence of Corynebacterium casei LMG S-19264T (=DSM 44701T), isolated from a smear-ripened cheese.</title>
        <authorList>
            <consortium name="US DOE Joint Genome Institute (JGI-PGF)"/>
            <person name="Walter F."/>
            <person name="Albersmeier A."/>
            <person name="Kalinowski J."/>
            <person name="Ruckert C."/>
        </authorList>
    </citation>
    <scope>NUCLEOTIDE SEQUENCE</scope>
    <source>
        <strain evidence="14">KCTC 42651</strain>
    </source>
</reference>
<dbReference type="Pfam" id="PF01467">
    <property type="entry name" value="CTP_transf_like"/>
    <property type="match status" value="1"/>
</dbReference>
<accession>A0A918XMW4</accession>
<organism evidence="14 15">
    <name type="scientific">Thalassobaculum fulvum</name>
    <dbReference type="NCBI Taxonomy" id="1633335"/>
    <lineage>
        <taxon>Bacteria</taxon>
        <taxon>Pseudomonadati</taxon>
        <taxon>Pseudomonadota</taxon>
        <taxon>Alphaproteobacteria</taxon>
        <taxon>Rhodospirillales</taxon>
        <taxon>Thalassobaculaceae</taxon>
        <taxon>Thalassobaculum</taxon>
    </lineage>
</organism>
<feature type="active site" evidence="11">
    <location>
        <position position="278"/>
    </location>
</feature>
<dbReference type="Proteomes" id="UP000630353">
    <property type="component" value="Unassembled WGS sequence"/>
</dbReference>
<comment type="function">
    <text evidence="1 11">Catalyzes the phosphorylation of D-glycero-D-manno-heptose 7-phosphate at the C-1 position to selectively form D-glycero-beta-D-manno-heptose-1,7-bisphosphate.</text>
</comment>